<dbReference type="EMBL" id="CP030118">
    <property type="protein sequence ID" value="QDL08851.1"/>
    <property type="molecule type" value="Genomic_DNA"/>
</dbReference>
<name>A0A856MGP8_9CYAN</name>
<proteinExistence type="predicted"/>
<sequence length="422" mass="47957">MIFVFRPQHMIGLANGTLKQVVSSSGIPLSMVRDTETGKIVGHAVGVITQPFLAVPQMIFDSVQMIQVHKGFQKTYEKLDTIQLCLNTLQKNVGVLQATTALIGVGTVAGVALSAVNLYQTLKLREDIKQLRVEVKDGFFDLKKALTDQGAEIIKRIEQVAQDINFRQHRLVLIQAYGKFQAALKLIKTALYTELSIRNTDLATARHILTNALADYNNPHLLSETSAAGHLRRVECAWLIDQAIVLTYQLQNQFAAVSDRLIQLQDKIRQDCVSVIERCESEEELDFLFPEITRICKHDLVLLESWQNHVDWIQTVSLHEQDFFANSDLPSTNLYQDNQDSAIVTEPKELLLYETLKQKSHYTSLHNQLQFMIKPDSRRDYEDYITQKATATGYKGLVASNWQEIPDLTVANLYHYLKDKNK</sequence>
<dbReference type="KEGG" id="bsen:DP114_13965"/>
<evidence type="ECO:0000313" key="2">
    <source>
        <dbReference type="Proteomes" id="UP000503129"/>
    </source>
</evidence>
<dbReference type="AlphaFoldDB" id="A0A856MGP8"/>
<dbReference type="Proteomes" id="UP000503129">
    <property type="component" value="Chromosome"/>
</dbReference>
<accession>A0A856MGP8</accession>
<keyword evidence="2" id="KW-1185">Reference proteome</keyword>
<evidence type="ECO:0000313" key="1">
    <source>
        <dbReference type="EMBL" id="QDL08851.1"/>
    </source>
</evidence>
<protein>
    <submittedName>
        <fullName evidence="1">Uncharacterized protein</fullName>
    </submittedName>
</protein>
<dbReference type="RefSeq" id="WP_169266224.1">
    <property type="nucleotide sequence ID" value="NZ_CAWOXK010000001.1"/>
</dbReference>
<reference evidence="1 2" key="1">
    <citation type="submission" date="2018-06" db="EMBL/GenBank/DDBJ databases">
        <title>Comparative genomics of Brasilonema spp. strains.</title>
        <authorList>
            <person name="Alvarenga D.O."/>
            <person name="Fiore M.F."/>
            <person name="Varani A.M."/>
        </authorList>
    </citation>
    <scope>NUCLEOTIDE SEQUENCE [LARGE SCALE GENOMIC DNA]</scope>
    <source>
        <strain evidence="1 2">CENA114</strain>
    </source>
</reference>
<gene>
    <name evidence="1" type="ORF">DP114_13965</name>
</gene>
<organism evidence="1 2">
    <name type="scientific">Brasilonema sennae CENA114</name>
    <dbReference type="NCBI Taxonomy" id="415709"/>
    <lineage>
        <taxon>Bacteria</taxon>
        <taxon>Bacillati</taxon>
        <taxon>Cyanobacteriota</taxon>
        <taxon>Cyanophyceae</taxon>
        <taxon>Nostocales</taxon>
        <taxon>Scytonemataceae</taxon>
        <taxon>Brasilonema</taxon>
        <taxon>Bromeliae group (in: Brasilonema)</taxon>
    </lineage>
</organism>